<dbReference type="Proteomes" id="UP001190700">
    <property type="component" value="Unassembled WGS sequence"/>
</dbReference>
<proteinExistence type="predicted"/>
<name>A0AAE0G1A6_9CHLO</name>
<accession>A0AAE0G1A6</accession>
<dbReference type="PANTHER" id="PTHR43358:SF4">
    <property type="entry name" value="ALPHA_BETA HYDROLASE FOLD-1 DOMAIN-CONTAINING PROTEIN"/>
    <property type="match status" value="1"/>
</dbReference>
<dbReference type="EMBL" id="LGRX02010757">
    <property type="protein sequence ID" value="KAK3269759.1"/>
    <property type="molecule type" value="Genomic_DNA"/>
</dbReference>
<organism evidence="1 2">
    <name type="scientific">Cymbomonas tetramitiformis</name>
    <dbReference type="NCBI Taxonomy" id="36881"/>
    <lineage>
        <taxon>Eukaryota</taxon>
        <taxon>Viridiplantae</taxon>
        <taxon>Chlorophyta</taxon>
        <taxon>Pyramimonadophyceae</taxon>
        <taxon>Pyramimonadales</taxon>
        <taxon>Pyramimonadaceae</taxon>
        <taxon>Cymbomonas</taxon>
    </lineage>
</organism>
<feature type="non-terminal residue" evidence="1">
    <location>
        <position position="109"/>
    </location>
</feature>
<protein>
    <submittedName>
        <fullName evidence="1">Uncharacterized protein</fullName>
    </submittedName>
</protein>
<dbReference type="AlphaFoldDB" id="A0AAE0G1A6"/>
<comment type="caution">
    <text evidence="1">The sequence shown here is derived from an EMBL/GenBank/DDBJ whole genome shotgun (WGS) entry which is preliminary data.</text>
</comment>
<reference evidence="1 2" key="1">
    <citation type="journal article" date="2015" name="Genome Biol. Evol.">
        <title>Comparative Genomics of a Bacterivorous Green Alga Reveals Evolutionary Causalities and Consequences of Phago-Mixotrophic Mode of Nutrition.</title>
        <authorList>
            <person name="Burns J.A."/>
            <person name="Paasch A."/>
            <person name="Narechania A."/>
            <person name="Kim E."/>
        </authorList>
    </citation>
    <scope>NUCLEOTIDE SEQUENCE [LARGE SCALE GENOMIC DNA]</scope>
    <source>
        <strain evidence="1 2">PLY_AMNH</strain>
    </source>
</reference>
<gene>
    <name evidence="1" type="ORF">CYMTET_21811</name>
</gene>
<dbReference type="SUPFAM" id="SSF53474">
    <property type="entry name" value="alpha/beta-Hydrolases"/>
    <property type="match status" value="1"/>
</dbReference>
<evidence type="ECO:0000313" key="1">
    <source>
        <dbReference type="EMBL" id="KAK3269759.1"/>
    </source>
</evidence>
<evidence type="ECO:0000313" key="2">
    <source>
        <dbReference type="Proteomes" id="UP001190700"/>
    </source>
</evidence>
<sequence>MPGPFHWLQKQIVRPPRLKYDPERHLPGPFLNLNGKEYFRNDISPLSRHGRRIECSHYLPTVQPRNAMPCVIYCHTNSGGRPEANEIVLTLLPNEISVFVLDFVGSGLS</sequence>
<dbReference type="Gene3D" id="3.40.50.1820">
    <property type="entry name" value="alpha/beta hydrolase"/>
    <property type="match status" value="1"/>
</dbReference>
<keyword evidence="2" id="KW-1185">Reference proteome</keyword>
<dbReference type="InterPro" id="IPR052920">
    <property type="entry name" value="DNA-binding_regulatory"/>
</dbReference>
<dbReference type="InterPro" id="IPR029058">
    <property type="entry name" value="AB_hydrolase_fold"/>
</dbReference>
<dbReference type="PANTHER" id="PTHR43358">
    <property type="entry name" value="ALPHA/BETA-HYDROLASE"/>
    <property type="match status" value="1"/>
</dbReference>